<evidence type="ECO:0000256" key="1">
    <source>
        <dbReference type="SAM" id="MobiDB-lite"/>
    </source>
</evidence>
<dbReference type="AlphaFoldDB" id="A0AAD9ERL0"/>
<name>A0AAD9ERL0_DISEL</name>
<sequence length="203" mass="22308">RGGQPAVFRPPGGGFTEARGGQLAPSQDVAHNHIESEAATIIALFHSNISFSSPGFVLRENKNMTQNTADKGFVNPGNDGSTQEIMEKDGESRMARGAPRFALLWRKRQAAAVQGLRRKDMKRDKLVTAAPLSSASPNMRALFRHGMELRVRAVQHHGCQTDPCQARRRGRRDQIARESSIRSFRTRGSLRCALTAISGTKAF</sequence>
<dbReference type="Proteomes" id="UP001228049">
    <property type="component" value="Unassembled WGS sequence"/>
</dbReference>
<organism evidence="2 3">
    <name type="scientific">Dissostichus eleginoides</name>
    <name type="common">Patagonian toothfish</name>
    <name type="synonym">Dissostichus amissus</name>
    <dbReference type="NCBI Taxonomy" id="100907"/>
    <lineage>
        <taxon>Eukaryota</taxon>
        <taxon>Metazoa</taxon>
        <taxon>Chordata</taxon>
        <taxon>Craniata</taxon>
        <taxon>Vertebrata</taxon>
        <taxon>Euteleostomi</taxon>
        <taxon>Actinopterygii</taxon>
        <taxon>Neopterygii</taxon>
        <taxon>Teleostei</taxon>
        <taxon>Neoteleostei</taxon>
        <taxon>Acanthomorphata</taxon>
        <taxon>Eupercaria</taxon>
        <taxon>Perciformes</taxon>
        <taxon>Notothenioidei</taxon>
        <taxon>Nototheniidae</taxon>
        <taxon>Dissostichus</taxon>
    </lineage>
</organism>
<accession>A0AAD9ERL0</accession>
<evidence type="ECO:0000313" key="3">
    <source>
        <dbReference type="Proteomes" id="UP001228049"/>
    </source>
</evidence>
<proteinExistence type="predicted"/>
<feature type="non-terminal residue" evidence="2">
    <location>
        <position position="1"/>
    </location>
</feature>
<keyword evidence="3" id="KW-1185">Reference proteome</keyword>
<reference evidence="2" key="1">
    <citation type="submission" date="2023-04" db="EMBL/GenBank/DDBJ databases">
        <title>Chromosome-level genome of Chaenocephalus aceratus.</title>
        <authorList>
            <person name="Park H."/>
        </authorList>
    </citation>
    <scope>NUCLEOTIDE SEQUENCE</scope>
    <source>
        <strain evidence="2">DE</strain>
        <tissue evidence="2">Muscle</tissue>
    </source>
</reference>
<dbReference type="EMBL" id="JASDAP010000026">
    <property type="protein sequence ID" value="KAK1878823.1"/>
    <property type="molecule type" value="Genomic_DNA"/>
</dbReference>
<comment type="caution">
    <text evidence="2">The sequence shown here is derived from an EMBL/GenBank/DDBJ whole genome shotgun (WGS) entry which is preliminary data.</text>
</comment>
<protein>
    <submittedName>
        <fullName evidence="2">Ras-related protein Rab-10</fullName>
    </submittedName>
</protein>
<feature type="region of interest" description="Disordered" evidence="1">
    <location>
        <begin position="1"/>
        <end position="21"/>
    </location>
</feature>
<gene>
    <name evidence="2" type="ORF">KUDE01_026946</name>
</gene>
<feature type="non-terminal residue" evidence="2">
    <location>
        <position position="203"/>
    </location>
</feature>
<evidence type="ECO:0000313" key="2">
    <source>
        <dbReference type="EMBL" id="KAK1878823.1"/>
    </source>
</evidence>